<dbReference type="SUPFAM" id="SSF53300">
    <property type="entry name" value="vWA-like"/>
    <property type="match status" value="1"/>
</dbReference>
<feature type="compositionally biased region" description="Acidic residues" evidence="11">
    <location>
        <begin position="4241"/>
        <end position="4269"/>
    </location>
</feature>
<feature type="domain" description="VWFA" evidence="12">
    <location>
        <begin position="4803"/>
        <end position="4996"/>
    </location>
</feature>
<feature type="compositionally biased region" description="Basic and acidic residues" evidence="11">
    <location>
        <begin position="4275"/>
        <end position="4287"/>
    </location>
</feature>
<keyword evidence="9 10" id="KW-0539">Nucleus</keyword>
<evidence type="ECO:0000256" key="1">
    <source>
        <dbReference type="ARBA" id="ARBA00004604"/>
    </source>
</evidence>
<evidence type="ECO:0000256" key="2">
    <source>
        <dbReference type="ARBA" id="ARBA00004642"/>
    </source>
</evidence>
<evidence type="ECO:0000256" key="8">
    <source>
        <dbReference type="ARBA" id="ARBA00023186"/>
    </source>
</evidence>
<dbReference type="GO" id="GO:0016887">
    <property type="term" value="F:ATP hydrolysis activity"/>
    <property type="evidence" value="ECO:0007669"/>
    <property type="project" value="InterPro"/>
</dbReference>
<dbReference type="InterPro" id="IPR011704">
    <property type="entry name" value="ATPase_dyneun-rel_AAA"/>
</dbReference>
<keyword evidence="8 10" id="KW-0143">Chaperone</keyword>
<feature type="compositionally biased region" description="Basic and acidic residues" evidence="11">
    <location>
        <begin position="4484"/>
        <end position="4494"/>
    </location>
</feature>
<dbReference type="GO" id="GO:0030687">
    <property type="term" value="C:preribosome, large subunit precursor"/>
    <property type="evidence" value="ECO:0007669"/>
    <property type="project" value="TreeGrafter"/>
</dbReference>
<proteinExistence type="inferred from homology"/>
<evidence type="ECO:0000313" key="13">
    <source>
        <dbReference type="EMBL" id="KAF9533063.1"/>
    </source>
</evidence>
<evidence type="ECO:0000256" key="5">
    <source>
        <dbReference type="ARBA" id="ARBA00022553"/>
    </source>
</evidence>
<feature type="compositionally biased region" description="Basic and acidic residues" evidence="11">
    <location>
        <begin position="4658"/>
        <end position="4669"/>
    </location>
</feature>
<dbReference type="InterPro" id="IPR027417">
    <property type="entry name" value="P-loop_NTPase"/>
</dbReference>
<dbReference type="PROSITE" id="PS50234">
    <property type="entry name" value="VWFA"/>
    <property type="match status" value="1"/>
</dbReference>
<feature type="compositionally biased region" description="Basic and acidic residues" evidence="11">
    <location>
        <begin position="4409"/>
        <end position="4425"/>
    </location>
</feature>
<dbReference type="InterPro" id="IPR003593">
    <property type="entry name" value="AAA+_ATPase"/>
</dbReference>
<feature type="compositionally biased region" description="Polar residues" evidence="11">
    <location>
        <begin position="4468"/>
        <end position="4483"/>
    </location>
</feature>
<accession>A0A9P6ENL6</accession>
<evidence type="ECO:0000256" key="10">
    <source>
        <dbReference type="PIRNR" id="PIRNR010340"/>
    </source>
</evidence>
<feature type="region of interest" description="Disordered" evidence="11">
    <location>
        <begin position="4165"/>
        <end position="4598"/>
    </location>
</feature>
<reference evidence="13" key="1">
    <citation type="submission" date="2020-11" db="EMBL/GenBank/DDBJ databases">
        <authorList>
            <consortium name="DOE Joint Genome Institute"/>
            <person name="Ahrendt S."/>
            <person name="Riley R."/>
            <person name="Andreopoulos W."/>
            <person name="Labutti K."/>
            <person name="Pangilinan J."/>
            <person name="Ruiz-Duenas F.J."/>
            <person name="Barrasa J.M."/>
            <person name="Sanchez-Garcia M."/>
            <person name="Camarero S."/>
            <person name="Miyauchi S."/>
            <person name="Serrano A."/>
            <person name="Linde D."/>
            <person name="Babiker R."/>
            <person name="Drula E."/>
            <person name="Ayuso-Fernandez I."/>
            <person name="Pacheco R."/>
            <person name="Padilla G."/>
            <person name="Ferreira P."/>
            <person name="Barriuso J."/>
            <person name="Kellner H."/>
            <person name="Castanera R."/>
            <person name="Alfaro M."/>
            <person name="Ramirez L."/>
            <person name="Pisabarro A.G."/>
            <person name="Kuo A."/>
            <person name="Tritt A."/>
            <person name="Lipzen A."/>
            <person name="He G."/>
            <person name="Yan M."/>
            <person name="Ng V."/>
            <person name="Cullen D."/>
            <person name="Martin F."/>
            <person name="Rosso M.-N."/>
            <person name="Henrissat B."/>
            <person name="Hibbett D."/>
            <person name="Martinez A.T."/>
            <person name="Grigoriev I.V."/>
        </authorList>
    </citation>
    <scope>NUCLEOTIDE SEQUENCE</scope>
    <source>
        <strain evidence="13">CBS 506.95</strain>
    </source>
</reference>
<dbReference type="Gene3D" id="3.40.50.300">
    <property type="entry name" value="P-loop containing nucleotide triphosphate hydrolases"/>
    <property type="match status" value="6"/>
</dbReference>
<protein>
    <recommendedName>
        <fullName evidence="4 10">Midasin</fullName>
    </recommendedName>
</protein>
<dbReference type="PIRSF" id="PIRSF010340">
    <property type="entry name" value="Midasin"/>
    <property type="match status" value="1"/>
</dbReference>
<evidence type="ECO:0000256" key="9">
    <source>
        <dbReference type="ARBA" id="ARBA00023242"/>
    </source>
</evidence>
<feature type="compositionally biased region" description="Acidic residues" evidence="11">
    <location>
        <begin position="4216"/>
        <end position="4233"/>
    </location>
</feature>
<feature type="compositionally biased region" description="Polar residues" evidence="11">
    <location>
        <begin position="4549"/>
        <end position="4558"/>
    </location>
</feature>
<dbReference type="OrthoDB" id="5186at2759"/>
<feature type="compositionally biased region" description="Acidic residues" evidence="11">
    <location>
        <begin position="4370"/>
        <end position="4380"/>
    </location>
</feature>
<dbReference type="PANTHER" id="PTHR48103:SF2">
    <property type="entry name" value="MIDASIN"/>
    <property type="match status" value="1"/>
</dbReference>
<dbReference type="InterPro" id="IPR048617">
    <property type="entry name" value="MDN1_AAA_lid_4"/>
</dbReference>
<dbReference type="FunFam" id="3.40.50.300:FF:001368">
    <property type="entry name" value="Midasin"/>
    <property type="match status" value="1"/>
</dbReference>
<dbReference type="InterPro" id="IPR012099">
    <property type="entry name" value="Midasin"/>
</dbReference>
<feature type="compositionally biased region" description="Basic and acidic residues" evidence="11">
    <location>
        <begin position="4582"/>
        <end position="4592"/>
    </location>
</feature>
<dbReference type="GO" id="GO:0000027">
    <property type="term" value="P:ribosomal large subunit assembly"/>
    <property type="evidence" value="ECO:0007669"/>
    <property type="project" value="InterPro"/>
</dbReference>
<dbReference type="Pfam" id="PF07728">
    <property type="entry name" value="AAA_5"/>
    <property type="match status" value="8"/>
</dbReference>
<dbReference type="Pfam" id="PF21108">
    <property type="entry name" value="MDN1_4th"/>
    <property type="match status" value="1"/>
</dbReference>
<evidence type="ECO:0000256" key="3">
    <source>
        <dbReference type="ARBA" id="ARBA00007188"/>
    </source>
</evidence>
<dbReference type="GO" id="GO:0005524">
    <property type="term" value="F:ATP binding"/>
    <property type="evidence" value="ECO:0007669"/>
    <property type="project" value="UniProtKB-KW"/>
</dbReference>
<comment type="caution">
    <text evidence="13">The sequence shown here is derived from an EMBL/GenBank/DDBJ whole genome shotgun (WGS) entry which is preliminary data.</text>
</comment>
<evidence type="ECO:0000313" key="14">
    <source>
        <dbReference type="Proteomes" id="UP000807306"/>
    </source>
</evidence>
<keyword evidence="5" id="KW-0597">Phosphoprotein</keyword>
<dbReference type="FunFam" id="3.40.50.300:FF:000142">
    <property type="entry name" value="Midasin"/>
    <property type="match status" value="1"/>
</dbReference>
<keyword evidence="6 10" id="KW-0547">Nucleotide-binding</keyword>
<feature type="compositionally biased region" description="Polar residues" evidence="11">
    <location>
        <begin position="4501"/>
        <end position="4539"/>
    </location>
</feature>
<sequence length="5028" mass="561461">MSLSNPNRTTAFPKALHDPLSINLRRQTELLLSHIPTTSTHYATITGASNAGELLSALSSALATPAFTKIVALLFRPLLVDLCARWIQQNPENVEQHLVALCCLVEVHEEIFPILYHVLLHQYEEGPLAFLADVDSVTSIDAIRLQRLVLAYYRILQANRELPYHSNWPLVPLSKLMWTPDLHNGVRLLAIRCYSLQSQMGEAERLKIEKEILGEPCGVDCPLNYGQDLNGADIEVDGWIMPVTEVNRIRQERNDIVTKPIDFYSLNQGVSPIPLEESHLSPFVINVHGVLLLRSSDKSAIFSGIVPTSSSANVLQQLAIHYSLRLPTLLTSAPSAGKALLLTHLASLIHPENQNQVITIHLADTSLDPRSLLGSYISSTIHPGTFEWKEGVLARSMREGKWVVLKDVDRGSSEVLGVLKPLVESLELGKWIGGRARLTVPSRGVVIAHDDFRLFGTRSTLPSRDGAFHSPTFFGSHKFSEIVMASPSPEELSFIIDAKFPRLAGDIAGALIRMWEAVRQAGNPSAGREIGLRDLEKFCRRVDALLPTHRTMDISMESGQQFSMMDIFPHPEVREEIFVEARDVFFGFGPPTSTIQAHIAIICQIIGEHLGLGTERQGSALQKPPIFEISKNANGQIVAIQARRHRLSAQPTKMSLQSEPSRPFAMHGPAVSLMSRIAIAVSHSEPILLTGETGTGKTSAVTQLASLLNQSLISLNLSHQTESSDLIGGLKPIDVRVPGSLLQEKFVDLFGATFSRRKNEKFDTEVRKAVGEAKWKRAVGLWKESVRMALERIQAKQSHGDPGRASDNTPRKRRKTGNDVSSLGLSWANFLHEVEEFEIQHVQGKGRFAFGFVEGPLVKALKAGCWVLLDEVNLASPETLECLSSLLQGPAASITLTEHGFLEPVPRHPNFRLFACMNPATDIGKKDLPPTIRARFTEIDVPSPDTDKETLLTIITQYIGHIALGDKKIMMDIAEFYLAVKQVVSQRQIADGANHRPHFSMRTLARALTFAADIASAFSLRRAVWEGCLMGFTMILDGESAEVVTKLAKKHLLPDRNFQSMLAKEPPPPRGVSIKFGPFYLAKGPLEEDLAEDYIITPSVAQKLVDLSRIILTRRFPVLIEGPTSSGKTSSIEYLARRTGHQFVRINNHEHTDIQEYIGSYVSDPFTGKLIFKDGLLVQALRHGHWIVLDELNLAPSDVLEALNRLLDDNRELVIPETQEVVRPHPHFLLFATQNPPGLYGGRKILSRAFRNRFLEVHFSDVPQIELETILCQRCRIAPSYGKKIVNVFRELQKRRQSGRVFESKQGFATLRDLFRWAGRDVVQHGYQELAENGYMLLAERVRKEEDKAAVKEVIEKEMGVRIDVDVLYDFNRAGININSFLGVSPPLSSSVVWTKAMQRLYTLVTRALKYNEPVLLVGETGCGKTSVCQLFAEATMKRLVTVNCHQNTETADIIGGLRPIRNRVGLQAEAVKDAIIILKEVGLPYEGPLPDSVATALNNVEKNKHLDTQLRERVEEVKGRLSRSATIFEWYNGPLVEAMDSGDVFLLDEISLADDSVLERLNSVLEAGRSIVLAEKGGINAENPCIRAAPDFKLLATMNPGGDFGKKELSPALRNRFTEIWVPSVNARHDLEMIINDSWINLKLRKYTNLVLEFIDWLSARLQDLALASIRDILAWVHFTNSVLKSNESSTVSTDELFHHAAYMIFLDGLSSLPQLAGCSRETVRVIKGDAVQKLQTLVPLSAPIGTSARSYEPSKFIQFGSFAIKRGVLTPVEHHFNFRAPTTLDNVKRVVRSFQAAKPILMEGSPGVGKTSLVTALANVSGHHLCRINLSDQTDLVDLFGSDLPIEGGAPGEFAWKDAEFLEALQNGHWVLLDEMNLAPQAVLEGLNAVLDHRGTVYIPELNKSFKRHPEFRIFAAQNPLSQGGGRKGLPKSFINRFNKVYLEELNPADLLQVCSQIFASMEESVLSAMISFNLQLNGEVAFRRSFAQDGSPWEFNLRDILRWATLSTRSSTVSHPADFLQSSYLQRFRTEHDRQHALHLFNQTCSTTAFCPRMYPTWTIGPNFTRFGSSTIRRLNHAPISRPRRILKSQISTLESLSLCLEQSWLAILTGARDTGKTSIVRALASFTGNSLREVTINPTTDTMDILGGFEQVDTRKRLAQLLDQLLQHIELIQSSSHGSRNVASNHHSLRRLRKNCDNTVHRTADLAQRVSVLISTLPSTYDLQAFDAPVQHLLHSLKSAGQFQWVDGPLVTAMRQGHWILLDGANLCNSSVLDRLNSLCEPDGALILSERGFVNGEVITIKPHPNFKLFMTVDPHFGELSRAMRNRGLELFMMNSFSEDDQSSLHDFQRLPTFSDDEVSPGSRFELFRRGLAIDGYSISLSVPTGRHLDQDTALASLLDGAPRLFASLSHLDSPSAWIHFFSRMAIPRTVPYLRRYLKELPHPPEMTFQLFAESYPNPQLDFMMLESRRVFSERENIPYTLIHDLPLYFYWAGSLPNHSMSTRLAGPHRPSVILDILALNATVLLLQSSSLEVPQKPKTVAPKTAQVLLLASELANTVHTMATSFMSGHITTSSPGVITTLLSFCVYLRQALDSGPCDFSALYAISEWFQECIPRSDVAFSHVVDLANSLHHSVSPSRGLGFFNLWASVYHAQPAIEKMETARKTEKALSGPVGTSRLRRQAFYVMSLETLPERVLPQEVQKFTLSELRSSLDECLNVEISSHFVEMYEMDVAITLLGLQLLSRPQRSEQQERNLLIMEEMTRILSNARHTSLVHALPFQHLVWSSNANSLTEAIWTQAQLVWLENLWVTSLGSGAQILGPTIVNRSILFSRTLETCNMHRVPSSAIVGREALISSQAQTILVIGRDKVSRFNQLVGMLLQTFGLIATFYSSTFELSTLSALQNTVFKEQDHAPAMIDEALTRLWTSSDRQLKEAVSRLRSVLEKHQATQSIECLVSLIWIHVGLLFLDQSIPDVPLDPSAIQRAKLQRLQDDTQNLSTQIQLHEELENVLTGSSKSGIAEILKERLQEVQSQSLNMHGLPLREDTVKLQTFWAEVQQFEKVILDPSKLLGLLNALISGEEGASEREMLTQDSLSGFSQRLDSIYDDFADITLLLKLGIGHIRLGLRLLAETCQTQTRTGPRYNDRIVTFPVISHTQSIIRHFPEVEPDNQAVFFHILLALSAATSELELGYHDAQLYATVELANQQALRLWLIDQAKGKQADIDSNTLYRRRQSNYDATSDAQLEEEEFLSIFPTFEEALEQTSHSELGQAVSTSVPLLVQPPDVKAMLHSHLDLVEAQLRNHHTSRTNQRIEQLASNGIQSLLHRFPTTSPSSLDRVGISTQIVILHDTHSSLTADRNTSTTYDFYNDSNYREVKRAADVLLALRNRLEVISRDWPDQMVLKHLIDKCDIILEIAAVSPVAKILTMIEQLLLQTDDWEAYANRDNSIKPQREELVNLVISWRRLELSCWQSLLDSQAANFVDEDSTWWFRLYDAAIRVPLSFVIDDISFNADPLGAYLATLVPLLNDFMNNSPLGLFEARLRLLRSFVQYAALVSPTKSTPERTILGRITRILHSTWIRYHISSRSLQEYLLGQKAILQKDIKDLIKLASWKDVNVHALQQSARKTHHQLYKIIRKFRDLLKEPIQHRLRPEPAGEAEASALCTQITTLSTKIDDIEERQLDDNIFSSHHKAHLVNLTKTLSRFQGLANTRIIPFVRVAHANRVEEIAVTVITTSRALSSLEVPANLSGEQRERYAKSLLVRKRKAWSDLLKELKFSGLTSNPKPELLRQHADLLWMLEQPILSSPKQVDMERGEIYCVKLCMMLPVLRASLPVHHSDLTTRELKRGEGFLEVGFSLAVDLRSRLALALDDLNRVEKAKKRLNTLNSAKVLIVVARPQFSALVATLGRVAHSLSELRHHLLLIKQLAIDVRVPEDLHNEVDHTAEISASLHNRCRDVLVDLNLSECLYLTNDEHDLIATSSSLVASVNASISIWAEKHPDFGYLFDPLQSWMSNCTLTSSVQTDVQETGPNQVEALIDMLLVSVQTLAGRCSFKVDEDNDLTDDQSQDYILKGYTQVCEFTEALNLANIAAQLGRVLASLHSWPNGETFLVPIFSFLEVYFNIAREQIMALSNWTKTLLKLDFILCSLLTTLCEKGFCKPPDNDEEGPGTGVESADTDGMGIGEGSGIENVSKEIEDESQVEGLKGQEDDNGGGDTNGDDAVEMNEDFGGALEDISDDEEEDENKSGDDQQDIEEALGDLESNDPTAVDEKLWGDEKGPEDNPGNEGKADEDHSKEHKGPSDVVAKETHENHEEPRSLDDVKNLPETEQTDGVDDPQDENNAGVDETGPHLEEHTQDANTLDLSEDMDLDDDLKDANNDAMADDVDDAGSPEEQLSLGEDAASVKDEDLADSGTKDNEDAGSEDAEEDDPGPDSELMATNEEDVESHSDPLDSITARPDLSNGNGTTDPSNSTGQKSGEHDVSKALESDLPSEGVNQDSTIEDTSPNDSSVPQSEMNPDPSNAANEGSSTGVSAARAGQAQPHKSTTNTLPNPLRSLGDTLQQIRQQFDEILNSRNEDVTTERIGDTSLPSQLEYLQPEDQDHDMQALGPSGEEQVAKLEQLNLIDDELQAEEQVAPMEVDEQIANNEPLKARSEDATRSEEETIPMDSSEAGESVLRQSKILDNVTASDGELAGYEEPGDSRVEAKLRDWRSADYPEKGAEQLWRLYESMTHDLAYTLCEQLRLILQPTLASRLKGDYRTGKRLNMKKVIAYIASDYTKDKIWLRRTKPSQREYQVLISIDDSRSMAESHSIHLAYQTLALIAKSLTRLESGDVAIAKFGEAVDLLRGFDQGPFNESAGAQLLSAFRFNQKATNVLSLIETSLQYLDGARERKAMSSTSAADLWQLQIIISDGMCQDHDKIRRLLRKAEEQRVMIVFIVLDSHQTRPAEISPRETLTKQHSILDMEKVDFKTIDGKMELIQQKYLDSFPFEYYVVLRNVEALPEVLSETLKQFLERISGE</sequence>
<comment type="similarity">
    <text evidence="3 10">Belongs to the midasin family.</text>
</comment>
<dbReference type="CDD" id="cd00009">
    <property type="entry name" value="AAA"/>
    <property type="match status" value="3"/>
</dbReference>
<dbReference type="GO" id="GO:0005730">
    <property type="term" value="C:nucleolus"/>
    <property type="evidence" value="ECO:0007669"/>
    <property type="project" value="UniProtKB-SubCell"/>
</dbReference>
<dbReference type="FunFam" id="3.40.50.300:FF:000712">
    <property type="entry name" value="Midasin"/>
    <property type="match status" value="1"/>
</dbReference>
<dbReference type="SMART" id="SM00382">
    <property type="entry name" value="AAA"/>
    <property type="match status" value="4"/>
</dbReference>
<evidence type="ECO:0000259" key="12">
    <source>
        <dbReference type="PROSITE" id="PS50234"/>
    </source>
</evidence>
<dbReference type="GO" id="GO:0000055">
    <property type="term" value="P:ribosomal large subunit export from nucleus"/>
    <property type="evidence" value="ECO:0007669"/>
    <property type="project" value="TreeGrafter"/>
</dbReference>
<comment type="function">
    <text evidence="10">Nuclear chaperone required for maturation and nuclear export of pre-60S ribosome subunits.</text>
</comment>
<dbReference type="Proteomes" id="UP000807306">
    <property type="component" value="Unassembled WGS sequence"/>
</dbReference>
<keyword evidence="14" id="KW-1185">Reference proteome</keyword>
<organism evidence="13 14">
    <name type="scientific">Crepidotus variabilis</name>
    <dbReference type="NCBI Taxonomy" id="179855"/>
    <lineage>
        <taxon>Eukaryota</taxon>
        <taxon>Fungi</taxon>
        <taxon>Dikarya</taxon>
        <taxon>Basidiomycota</taxon>
        <taxon>Agaricomycotina</taxon>
        <taxon>Agaricomycetes</taxon>
        <taxon>Agaricomycetidae</taxon>
        <taxon>Agaricales</taxon>
        <taxon>Agaricineae</taxon>
        <taxon>Crepidotaceae</taxon>
        <taxon>Crepidotus</taxon>
    </lineage>
</organism>
<evidence type="ECO:0000256" key="6">
    <source>
        <dbReference type="ARBA" id="ARBA00022741"/>
    </source>
</evidence>
<feature type="compositionally biased region" description="Basic and acidic residues" evidence="11">
    <location>
        <begin position="4354"/>
        <end position="4363"/>
    </location>
</feature>
<feature type="compositionally biased region" description="Acidic residues" evidence="11">
    <location>
        <begin position="4426"/>
        <end position="4439"/>
    </location>
</feature>
<feature type="compositionally biased region" description="Basic and acidic residues" evidence="11">
    <location>
        <begin position="4294"/>
        <end position="4332"/>
    </location>
</feature>
<feature type="region of interest" description="Disordered" evidence="11">
    <location>
        <begin position="4658"/>
        <end position="4680"/>
    </location>
</feature>
<dbReference type="InterPro" id="IPR002035">
    <property type="entry name" value="VWF_A"/>
</dbReference>
<comment type="subcellular location">
    <subcellularLocation>
        <location evidence="1">Nucleus</location>
        <location evidence="1">Nucleolus</location>
    </subcellularLocation>
    <subcellularLocation>
        <location evidence="2">Nucleus</location>
        <location evidence="2">Nucleoplasm</location>
    </subcellularLocation>
</comment>
<gene>
    <name evidence="13" type="ORF">CPB83DRAFT_903057</name>
</gene>
<dbReference type="Pfam" id="PF17865">
    <property type="entry name" value="AAA_lid_5"/>
    <property type="match status" value="1"/>
</dbReference>
<dbReference type="SUPFAM" id="SSF52540">
    <property type="entry name" value="P-loop containing nucleoside triphosphate hydrolases"/>
    <property type="match status" value="6"/>
</dbReference>
<feature type="compositionally biased region" description="Acidic residues" evidence="11">
    <location>
        <begin position="4388"/>
        <end position="4397"/>
    </location>
</feature>
<feature type="compositionally biased region" description="Basic and acidic residues" evidence="11">
    <location>
        <begin position="793"/>
        <end position="804"/>
    </location>
</feature>
<feature type="region of interest" description="Disordered" evidence="11">
    <location>
        <begin position="793"/>
        <end position="819"/>
    </location>
</feature>
<keyword evidence="7 10" id="KW-0067">ATP-binding</keyword>
<feature type="compositionally biased region" description="Acidic residues" evidence="11">
    <location>
        <begin position="4335"/>
        <end position="4345"/>
    </location>
</feature>
<evidence type="ECO:0000256" key="11">
    <source>
        <dbReference type="SAM" id="MobiDB-lite"/>
    </source>
</evidence>
<name>A0A9P6ENL6_9AGAR</name>
<dbReference type="InterPro" id="IPR040848">
    <property type="entry name" value="AAA_lid_7"/>
</dbReference>
<evidence type="ECO:0000256" key="7">
    <source>
        <dbReference type="ARBA" id="ARBA00022840"/>
    </source>
</evidence>
<dbReference type="EMBL" id="MU157829">
    <property type="protein sequence ID" value="KAF9533063.1"/>
    <property type="molecule type" value="Genomic_DNA"/>
</dbReference>
<evidence type="ECO:0000256" key="4">
    <source>
        <dbReference type="ARBA" id="ARBA00017143"/>
    </source>
</evidence>
<dbReference type="GO" id="GO:0005654">
    <property type="term" value="C:nucleoplasm"/>
    <property type="evidence" value="ECO:0007669"/>
    <property type="project" value="UniProtKB-SubCell"/>
</dbReference>
<dbReference type="InterPro" id="IPR041190">
    <property type="entry name" value="Midasin_AAA_lid_5"/>
</dbReference>
<dbReference type="InterPro" id="IPR036465">
    <property type="entry name" value="vWFA_dom_sf"/>
</dbReference>
<dbReference type="Pfam" id="PF17867">
    <property type="entry name" value="AAA_lid_7"/>
    <property type="match status" value="3"/>
</dbReference>
<dbReference type="PANTHER" id="PTHR48103">
    <property type="entry name" value="MIDASIN-RELATED"/>
    <property type="match status" value="1"/>
</dbReference>